<proteinExistence type="predicted"/>
<sequence length="84" mass="8460">MTVYQSNRLRKDGALMGLDVGVGGQVLDLETAVKDGILGGGGGIGVGGGCGLISTATTEKLDLKKMIEELEGSIVGLGGFGYLM</sequence>
<reference evidence="1 2" key="1">
    <citation type="submission" date="2024-04" db="EMBL/GenBank/DDBJ databases">
        <authorList>
            <person name="Fracassetti M."/>
        </authorList>
    </citation>
    <scope>NUCLEOTIDE SEQUENCE [LARGE SCALE GENOMIC DNA]</scope>
</reference>
<dbReference type="Proteomes" id="UP001497516">
    <property type="component" value="Chromosome 10"/>
</dbReference>
<name>A0AAV2CZZ8_9ROSI</name>
<keyword evidence="2" id="KW-1185">Reference proteome</keyword>
<gene>
    <name evidence="1" type="ORF">LTRI10_LOCUS9441</name>
</gene>
<dbReference type="AlphaFoldDB" id="A0AAV2CZZ8"/>
<dbReference type="EMBL" id="OZ034814">
    <property type="protein sequence ID" value="CAL1362399.1"/>
    <property type="molecule type" value="Genomic_DNA"/>
</dbReference>
<evidence type="ECO:0000313" key="1">
    <source>
        <dbReference type="EMBL" id="CAL1362399.1"/>
    </source>
</evidence>
<organism evidence="1 2">
    <name type="scientific">Linum trigynum</name>
    <dbReference type="NCBI Taxonomy" id="586398"/>
    <lineage>
        <taxon>Eukaryota</taxon>
        <taxon>Viridiplantae</taxon>
        <taxon>Streptophyta</taxon>
        <taxon>Embryophyta</taxon>
        <taxon>Tracheophyta</taxon>
        <taxon>Spermatophyta</taxon>
        <taxon>Magnoliopsida</taxon>
        <taxon>eudicotyledons</taxon>
        <taxon>Gunneridae</taxon>
        <taxon>Pentapetalae</taxon>
        <taxon>rosids</taxon>
        <taxon>fabids</taxon>
        <taxon>Malpighiales</taxon>
        <taxon>Linaceae</taxon>
        <taxon>Linum</taxon>
    </lineage>
</organism>
<accession>A0AAV2CZZ8</accession>
<protein>
    <submittedName>
        <fullName evidence="1">Uncharacterized protein</fullName>
    </submittedName>
</protein>
<evidence type="ECO:0000313" key="2">
    <source>
        <dbReference type="Proteomes" id="UP001497516"/>
    </source>
</evidence>